<proteinExistence type="predicted"/>
<evidence type="ECO:0008006" key="3">
    <source>
        <dbReference type="Google" id="ProtNLM"/>
    </source>
</evidence>
<name>A0A151IU02_9HYME</name>
<organism evidence="1 2">
    <name type="scientific">Trachymyrmex cornetzi</name>
    <dbReference type="NCBI Taxonomy" id="471704"/>
    <lineage>
        <taxon>Eukaryota</taxon>
        <taxon>Metazoa</taxon>
        <taxon>Ecdysozoa</taxon>
        <taxon>Arthropoda</taxon>
        <taxon>Hexapoda</taxon>
        <taxon>Insecta</taxon>
        <taxon>Pterygota</taxon>
        <taxon>Neoptera</taxon>
        <taxon>Endopterygota</taxon>
        <taxon>Hymenoptera</taxon>
        <taxon>Apocrita</taxon>
        <taxon>Aculeata</taxon>
        <taxon>Formicoidea</taxon>
        <taxon>Formicidae</taxon>
        <taxon>Myrmicinae</taxon>
        <taxon>Trachymyrmex</taxon>
    </lineage>
</organism>
<protein>
    <recommendedName>
        <fullName evidence="3">Histone-lysine N-methyltransferase SETMAR</fullName>
    </recommendedName>
</protein>
<dbReference type="InterPro" id="IPR036397">
    <property type="entry name" value="RNaseH_sf"/>
</dbReference>
<dbReference type="Gene3D" id="3.30.420.10">
    <property type="entry name" value="Ribonuclease H-like superfamily/Ribonuclease H"/>
    <property type="match status" value="1"/>
</dbReference>
<dbReference type="GO" id="GO:0003676">
    <property type="term" value="F:nucleic acid binding"/>
    <property type="evidence" value="ECO:0007669"/>
    <property type="project" value="InterPro"/>
</dbReference>
<evidence type="ECO:0000313" key="1">
    <source>
        <dbReference type="EMBL" id="KYN10900.1"/>
    </source>
</evidence>
<accession>A0A151IU02</accession>
<keyword evidence="2" id="KW-1185">Reference proteome</keyword>
<dbReference type="EMBL" id="KQ980972">
    <property type="protein sequence ID" value="KYN10900.1"/>
    <property type="molecule type" value="Genomic_DNA"/>
</dbReference>
<reference evidence="1 2" key="1">
    <citation type="submission" date="2015-09" db="EMBL/GenBank/DDBJ databases">
        <title>Trachymyrmex cornetzi WGS genome.</title>
        <authorList>
            <person name="Nygaard S."/>
            <person name="Hu H."/>
            <person name="Boomsma J."/>
            <person name="Zhang G."/>
        </authorList>
    </citation>
    <scope>NUCLEOTIDE SEQUENCE [LARGE SCALE GENOMIC DNA]</scope>
    <source>
        <strain evidence="1">Tcor2-1</strain>
        <tissue evidence="1">Whole body</tissue>
    </source>
</reference>
<feature type="non-terminal residue" evidence="1">
    <location>
        <position position="1"/>
    </location>
</feature>
<evidence type="ECO:0000313" key="2">
    <source>
        <dbReference type="Proteomes" id="UP000078492"/>
    </source>
</evidence>
<dbReference type="AlphaFoldDB" id="A0A151IU02"/>
<sequence>IAPCDFWLFPKLKKPLKGQRFDDKTTVENNATSVLKTIPKSEFQDCFEKWKHRWNRVIQFNQVGITSKDATRPMIQNNARAEI</sequence>
<gene>
    <name evidence="1" type="ORF">ALC57_16964</name>
</gene>
<dbReference type="Proteomes" id="UP000078492">
    <property type="component" value="Unassembled WGS sequence"/>
</dbReference>